<keyword evidence="4 9" id="KW-0945">Host-virus interaction</keyword>
<dbReference type="GO" id="GO:0042025">
    <property type="term" value="C:host cell nucleus"/>
    <property type="evidence" value="ECO:0007669"/>
    <property type="project" value="UniProtKB-SubCell"/>
</dbReference>
<accession>A0A097IWB5</accession>
<dbReference type="GO" id="GO:0098021">
    <property type="term" value="C:viral capsid, decoration"/>
    <property type="evidence" value="ECO:0007669"/>
    <property type="project" value="UniProtKB-UniRule"/>
</dbReference>
<dbReference type="GO" id="GO:0046718">
    <property type="term" value="P:symbiont entry into host cell"/>
    <property type="evidence" value="ECO:0007669"/>
    <property type="project" value="UniProtKB-UniRule"/>
</dbReference>
<organism evidence="10 11">
    <name type="scientific">Simian adenovirus DM-2014</name>
    <dbReference type="NCBI Taxonomy" id="1560346"/>
    <lineage>
        <taxon>Viruses</taxon>
        <taxon>Varidnaviria</taxon>
        <taxon>Bamfordvirae</taxon>
        <taxon>Preplasmiviricota</taxon>
        <taxon>Polisuviricotina</taxon>
        <taxon>Pharingeaviricetes</taxon>
        <taxon>Rowavirales</taxon>
        <taxon>Adenoviridae</taxon>
        <taxon>Mastadenovirus</taxon>
        <taxon>Mastadenovirus rhesi</taxon>
        <taxon>Simian mastadenovirus H</taxon>
        <taxon>simian adenovirus 54</taxon>
    </lineage>
</organism>
<comment type="function">
    <text evidence="9">Structural component of the virion that acts as a cement protein on the capsid exterior and forms triskelion structures consisting of three molecules that stabilize three hexon trimers at the center of each icosahedral facet and fixes the peripentonal hexons. Dispensable for assembly. During virus entry, recruits the anterograde motor kinesin-1 to the capsid docked at the nuclear pore complex thereby subjecting the docked capsid to a pulling force. The resulting tension leads to capsid disruption, dispersion of capsid fragments toward cell periphery and eventually viral DNA entry into the host nucleus.</text>
</comment>
<sequence>MSGTTSGAVTFDGGVYSPFLTSRLPNWAGVRQNVMGSTVEGHPVLPSNSASMRYATIGSSSLDTAAAAAASAAASATRVLAADFGLYGNFAPAAVPRSVHDDNLLTVLTKLDNLTQQLGELSRRVAELAVERTI</sequence>
<dbReference type="RefSeq" id="YP_009109571.1">
    <property type="nucleotide sequence ID" value="NC_025678.1"/>
</dbReference>
<comment type="induction">
    <text evidence="9">Expressed in the intermediate phase of the viral replicative cycle.</text>
</comment>
<dbReference type="Pfam" id="PF03955">
    <property type="entry name" value="Adeno_PIX"/>
    <property type="match status" value="1"/>
</dbReference>
<dbReference type="GO" id="GO:0031423">
    <property type="term" value="F:hexon binding"/>
    <property type="evidence" value="ECO:0007669"/>
    <property type="project" value="InterPro"/>
</dbReference>
<keyword evidence="6 9" id="KW-0175">Coiled coil</keyword>
<evidence type="ECO:0000256" key="5">
    <source>
        <dbReference type="ARBA" id="ARBA00022844"/>
    </source>
</evidence>
<comment type="similarity">
    <text evidence="1 9">Belongs to the adenoviridae hexon-interlacing protein family.</text>
</comment>
<name>A0A097IWB5_9ADEN</name>
<evidence type="ECO:0000256" key="3">
    <source>
        <dbReference type="ARBA" id="ARBA00022562"/>
    </source>
</evidence>
<evidence type="ECO:0000256" key="8">
    <source>
        <dbReference type="ARBA" id="ARBA00023296"/>
    </source>
</evidence>
<comment type="subcellular location">
    <subcellularLocation>
        <location evidence="9">Virion</location>
    </subcellularLocation>
    <subcellularLocation>
        <location evidence="9">Host nucleus</location>
    </subcellularLocation>
    <text evidence="9">Located in the canyons between the hexons on the outer surface of the capsid. Forms a sort of hairnet on the outer side of the virion. Present in 240 copies per virion.</text>
</comment>
<dbReference type="HAMAP" id="MF_04050">
    <property type="entry name" value="ADV_CAP9"/>
    <property type="match status" value="1"/>
</dbReference>
<dbReference type="KEGG" id="vg:22220247"/>
<comment type="domain">
    <text evidence="9">Three N-terminal domains of hexon-interlacing protein form triskelions between hexon capsomers.</text>
</comment>
<keyword evidence="7 9" id="KW-1232">Capsid decoration protein</keyword>
<keyword evidence="2 9" id="KW-0167">Capsid protein</keyword>
<evidence type="ECO:0000256" key="2">
    <source>
        <dbReference type="ARBA" id="ARBA00022561"/>
    </source>
</evidence>
<dbReference type="Gene3D" id="6.10.250.3040">
    <property type="match status" value="1"/>
</dbReference>
<evidence type="ECO:0000256" key="9">
    <source>
        <dbReference type="HAMAP-Rule" id="MF_04050"/>
    </source>
</evidence>
<dbReference type="Proteomes" id="UP000128946">
    <property type="component" value="Segment"/>
</dbReference>
<keyword evidence="3 9" id="KW-1048">Host nucleus</keyword>
<evidence type="ECO:0000256" key="1">
    <source>
        <dbReference type="ARBA" id="ARBA00010950"/>
    </source>
</evidence>
<proteinExistence type="evidence at transcript level"/>
<gene>
    <name evidence="9" type="primary">IX</name>
</gene>
<evidence type="ECO:0000256" key="6">
    <source>
        <dbReference type="ARBA" id="ARBA00023054"/>
    </source>
</evidence>
<evidence type="ECO:0000313" key="10">
    <source>
        <dbReference type="EMBL" id="AIT70971.1"/>
    </source>
</evidence>
<dbReference type="EMBL" id="KM190146">
    <property type="protein sequence ID" value="AIT70971.1"/>
    <property type="molecule type" value="Genomic_DNA"/>
</dbReference>
<keyword evidence="5 9" id="KW-0946">Virion</keyword>
<comment type="subunit">
    <text evidence="9">Homotrimer. Interacts with hexon protein; this interaction tethers the hexons together. Self-interacts with adjacent proteins. Interacts with kinesin light chain KLC1; this interaction leads to capsid disruption at the nuclear pore complex during virus entry into host cell.</text>
</comment>
<protein>
    <recommendedName>
        <fullName evidence="9">Hexon-interlacing protein</fullName>
    </recommendedName>
    <alternativeName>
        <fullName evidence="9">Protein IX</fullName>
    </alternativeName>
</protein>
<dbReference type="InterPro" id="IPR005641">
    <property type="entry name" value="Hexon_assoc_IX"/>
</dbReference>
<evidence type="ECO:0000313" key="11">
    <source>
        <dbReference type="Proteomes" id="UP000128946"/>
    </source>
</evidence>
<evidence type="ECO:0000256" key="4">
    <source>
        <dbReference type="ARBA" id="ARBA00022581"/>
    </source>
</evidence>
<reference evidence="10 11" key="1">
    <citation type="submission" date="2014-07" db="EMBL/GenBank/DDBJ databases">
        <title>Full genome sequence analysis of a novel adenovirus of rhesus macaque origin indicates a new simian adenovirus serotype and species.</title>
        <authorList>
            <person name="Malouli D."/>
            <person name="Howell G.L."/>
            <person name="Legasse A.W."/>
            <person name="Kahl C."/>
            <person name="Axthelm M.K."/>
            <person name="Hansen S.G."/>
            <person name="Frueh K."/>
        </authorList>
    </citation>
    <scope>NUCLEOTIDE SEQUENCE [LARGE SCALE GENOMIC DNA]</scope>
    <source>
        <strain evidence="10">23336</strain>
    </source>
</reference>
<evidence type="ECO:0000256" key="7">
    <source>
        <dbReference type="ARBA" id="ARBA00023093"/>
    </source>
</evidence>
<keyword evidence="8 9" id="KW-1160">Virus entry into host cell</keyword>
<comment type="miscellaneous">
    <text evidence="9">This protein is only encoded by mastadenoviruses, and may therefore play a role in mammals tropism.</text>
</comment>
<keyword evidence="11" id="KW-1185">Reference proteome</keyword>
<dbReference type="OrthoDB" id="25365at10239"/>